<name>A0A086JLT6_TOXGO</name>
<dbReference type="Gene3D" id="3.30.428.10">
    <property type="entry name" value="HIT-like"/>
    <property type="match status" value="1"/>
</dbReference>
<gene>
    <name evidence="5" type="ORF">TGDOM2_243580</name>
</gene>
<feature type="short sequence motif" description="Histidine triad motif" evidence="2 3">
    <location>
        <begin position="235"/>
        <end position="239"/>
    </location>
</feature>
<proteinExistence type="predicted"/>
<evidence type="ECO:0000313" key="5">
    <source>
        <dbReference type="EMBL" id="KFG33104.1"/>
    </source>
</evidence>
<protein>
    <submittedName>
        <fullName evidence="5">Putative Hit family protein involved in cell-cycle regulation</fullName>
        <ecNumber evidence="5">3.6.1.29</ecNumber>
    </submittedName>
</protein>
<accession>A0A086JLT6</accession>
<dbReference type="OrthoDB" id="672793at2759"/>
<dbReference type="GO" id="GO:0047627">
    <property type="term" value="F:adenylylsulfatase activity"/>
    <property type="evidence" value="ECO:0007669"/>
    <property type="project" value="TreeGrafter"/>
</dbReference>
<dbReference type="AlphaFoldDB" id="A0A086JLT6"/>
<evidence type="ECO:0000256" key="2">
    <source>
        <dbReference type="PIRSR" id="PIRSR601310-3"/>
    </source>
</evidence>
<evidence type="ECO:0000259" key="4">
    <source>
        <dbReference type="PROSITE" id="PS51084"/>
    </source>
</evidence>
<dbReference type="PANTHER" id="PTHR47670:SF1">
    <property type="entry name" value="ADENYLYLSULFATASE HINT3"/>
    <property type="match status" value="1"/>
</dbReference>
<reference evidence="5 6" key="1">
    <citation type="submission" date="2014-02" db="EMBL/GenBank/DDBJ databases">
        <authorList>
            <person name="Sibley D."/>
            <person name="Venepally P."/>
            <person name="Karamycheva S."/>
            <person name="Hadjithomas M."/>
            <person name="Khan A."/>
            <person name="Brunk B."/>
            <person name="Roos D."/>
            <person name="Caler E."/>
            <person name="Lorenzi H."/>
        </authorList>
    </citation>
    <scope>NUCLEOTIDE SEQUENCE [LARGE SCALE GENOMIC DNA]</scope>
    <source>
        <strain evidence="5 6">GAB2-2007-GAL-DOM2</strain>
    </source>
</reference>
<keyword evidence="5" id="KW-0378">Hydrolase</keyword>
<dbReference type="GO" id="GO:0009150">
    <property type="term" value="P:purine ribonucleotide metabolic process"/>
    <property type="evidence" value="ECO:0007669"/>
    <property type="project" value="TreeGrafter"/>
</dbReference>
<dbReference type="SUPFAM" id="SSF54197">
    <property type="entry name" value="HIT-like"/>
    <property type="match status" value="1"/>
</dbReference>
<feature type="active site" description="Tele-AMP-histidine intermediate" evidence="1">
    <location>
        <position position="237"/>
    </location>
</feature>
<dbReference type="PANTHER" id="PTHR47670">
    <property type="entry name" value="ADENYLYLSULFATASE HINT3"/>
    <property type="match status" value="1"/>
</dbReference>
<evidence type="ECO:0000313" key="6">
    <source>
        <dbReference type="Proteomes" id="UP000028837"/>
    </source>
</evidence>
<sequence length="276" mass="30516">MLPTRCLKFVTLSTAMLSLQTPRLSAFFSCPLPFRRFNLPFSGPAASDRLSGVSSLRTQEHARRRERALCAFPCSHSKPQASVNRGFSALNFDIPTSFLLTHGACGSRQSTRNVPQRRYQTKRNMATKAQDGHKIVAYDPENVFKKILDGKIPCHKIFETEHVIAILDAFPAVEGHSLLIPKADVASVFDLDPETAANLYKELPRLCRAVQQATGCEGVNVLQNNGKAAGQVVFHAHVHVVPRYSGDHLFKQFASAKDMIQPAQAEMVLAKIKAHL</sequence>
<dbReference type="GO" id="GO:0006790">
    <property type="term" value="P:sulfur compound metabolic process"/>
    <property type="evidence" value="ECO:0007669"/>
    <property type="project" value="TreeGrafter"/>
</dbReference>
<dbReference type="InterPro" id="IPR001310">
    <property type="entry name" value="Histidine_triad_HIT"/>
</dbReference>
<feature type="domain" description="HIT" evidence="4">
    <location>
        <begin position="143"/>
        <end position="250"/>
    </location>
</feature>
<dbReference type="InterPro" id="IPR011146">
    <property type="entry name" value="HIT-like"/>
</dbReference>
<dbReference type="GO" id="GO:0047710">
    <property type="term" value="F:bis(5'-adenosyl)-triphosphatase activity"/>
    <property type="evidence" value="ECO:0007669"/>
    <property type="project" value="UniProtKB-EC"/>
</dbReference>
<comment type="caution">
    <text evidence="5">The sequence shown here is derived from an EMBL/GenBank/DDBJ whole genome shotgun (WGS) entry which is preliminary data.</text>
</comment>
<dbReference type="PRINTS" id="PR00332">
    <property type="entry name" value="HISTRIAD"/>
</dbReference>
<dbReference type="Proteomes" id="UP000028837">
    <property type="component" value="Unassembled WGS sequence"/>
</dbReference>
<dbReference type="VEuPathDB" id="ToxoDB:TGDOM2_243580"/>
<dbReference type="PROSITE" id="PS51084">
    <property type="entry name" value="HIT_2"/>
    <property type="match status" value="1"/>
</dbReference>
<organism evidence="5 6">
    <name type="scientific">Toxoplasma gondii GAB2-2007-GAL-DOM2</name>
    <dbReference type="NCBI Taxonomy" id="1130820"/>
    <lineage>
        <taxon>Eukaryota</taxon>
        <taxon>Sar</taxon>
        <taxon>Alveolata</taxon>
        <taxon>Apicomplexa</taxon>
        <taxon>Conoidasida</taxon>
        <taxon>Coccidia</taxon>
        <taxon>Eucoccidiorida</taxon>
        <taxon>Eimeriorina</taxon>
        <taxon>Sarcocystidae</taxon>
        <taxon>Toxoplasma</taxon>
    </lineage>
</organism>
<dbReference type="SMR" id="A0A086JLT6"/>
<dbReference type="InterPro" id="IPR036265">
    <property type="entry name" value="HIT-like_sf"/>
</dbReference>
<dbReference type="EMBL" id="AHZU02001360">
    <property type="protein sequence ID" value="KFG33104.1"/>
    <property type="molecule type" value="Genomic_DNA"/>
</dbReference>
<evidence type="ECO:0000256" key="1">
    <source>
        <dbReference type="PIRSR" id="PIRSR601310-1"/>
    </source>
</evidence>
<dbReference type="Pfam" id="PF01230">
    <property type="entry name" value="HIT"/>
    <property type="match status" value="1"/>
</dbReference>
<evidence type="ECO:0000256" key="3">
    <source>
        <dbReference type="PROSITE-ProRule" id="PRU00464"/>
    </source>
</evidence>
<dbReference type="EC" id="3.6.1.29" evidence="5"/>